<proteinExistence type="inferred from homology"/>
<evidence type="ECO:0000256" key="6">
    <source>
        <dbReference type="ARBA" id="ARBA00023004"/>
    </source>
</evidence>
<evidence type="ECO:0000256" key="5">
    <source>
        <dbReference type="ARBA" id="ARBA00022741"/>
    </source>
</evidence>
<keyword evidence="15" id="KW-1185">Reference proteome</keyword>
<dbReference type="InterPro" id="IPR010505">
    <property type="entry name" value="MoaA_twitch"/>
</dbReference>
<feature type="binding site" evidence="12">
    <location>
        <position position="95"/>
    </location>
    <ligand>
        <name>GTP</name>
        <dbReference type="ChEBI" id="CHEBI:37565"/>
    </ligand>
</feature>
<dbReference type="PROSITE" id="PS01305">
    <property type="entry name" value="MOAA_NIFB_PQQE"/>
    <property type="match status" value="1"/>
</dbReference>
<evidence type="ECO:0000256" key="1">
    <source>
        <dbReference type="ARBA" id="ARBA00012167"/>
    </source>
</evidence>
<dbReference type="PROSITE" id="PS51918">
    <property type="entry name" value="RADICAL_SAM"/>
    <property type="match status" value="1"/>
</dbReference>
<accession>E4U3K9</accession>
<comment type="function">
    <text evidence="12">Catalyzes the cyclization of GTP to (8S)-3',8-cyclo-7,8-dihydroguanosine 5'-triphosphate.</text>
</comment>
<dbReference type="RefSeq" id="WP_013449887.1">
    <property type="nucleotide sequence ID" value="NC_014754.1"/>
</dbReference>
<evidence type="ECO:0000313" key="14">
    <source>
        <dbReference type="EMBL" id="ADR35275.1"/>
    </source>
</evidence>
<dbReference type="SMART" id="SM00729">
    <property type="entry name" value="Elp3"/>
    <property type="match status" value="1"/>
</dbReference>
<gene>
    <name evidence="12" type="primary">moaA</name>
    <name evidence="14" type="ordered locus">Sulku_2620</name>
</gene>
<comment type="cofactor">
    <cofactor evidence="12">
        <name>[4Fe-4S] cluster</name>
        <dbReference type="ChEBI" id="CHEBI:49883"/>
    </cofactor>
    <text evidence="12">Binds 2 [4Fe-4S] clusters. Binds 1 [4Fe-4S] cluster coordinated with 3 cysteines and an exchangeable S-adenosyl-L-methionine and 1 [4Fe-4S] cluster coordinated with 3 cysteines and the GTP-derived substrate.</text>
</comment>
<feature type="binding site" evidence="12">
    <location>
        <position position="25"/>
    </location>
    <ligand>
        <name>[4Fe-4S] cluster</name>
        <dbReference type="ChEBI" id="CHEBI:49883"/>
        <label>1</label>
        <note>4Fe-4S-S-AdoMet</note>
    </ligand>
</feature>
<dbReference type="SFLD" id="SFLDG01383">
    <property type="entry name" value="cyclic_pyranopterin_phosphate"/>
    <property type="match status" value="1"/>
</dbReference>
<dbReference type="SFLD" id="SFLDG01386">
    <property type="entry name" value="main_SPASM_domain-containing"/>
    <property type="match status" value="1"/>
</dbReference>
<feature type="binding site" evidence="12">
    <location>
        <position position="189"/>
    </location>
    <ligand>
        <name>S-adenosyl-L-methionine</name>
        <dbReference type="ChEBI" id="CHEBI:59789"/>
    </ligand>
</feature>
<evidence type="ECO:0000256" key="2">
    <source>
        <dbReference type="ARBA" id="ARBA00022485"/>
    </source>
</evidence>
<feature type="binding site" evidence="12">
    <location>
        <position position="68"/>
    </location>
    <ligand>
        <name>S-adenosyl-L-methionine</name>
        <dbReference type="ChEBI" id="CHEBI:59789"/>
    </ligand>
</feature>
<feature type="binding site" evidence="12">
    <location>
        <position position="119"/>
    </location>
    <ligand>
        <name>S-adenosyl-L-methionine</name>
        <dbReference type="ChEBI" id="CHEBI:59789"/>
    </ligand>
</feature>
<sequence>MLVDRFKRHVTYLRVSVTERCNFRCRYCMAEKPFSWVPKENLLSYEELFAFIKIGIDNGIQKIRLTGGEPTTRENLDELIAMIHSYAPDVDIGLTTNGYLLPSLAHKLKKAGLRRVNISLDSLDRNTLHYIAQKDVLPEILQGIEAAVEAGLSVKINSVILRNINENEVVSLFNYAQSIHAQIRYIEYMENSHATNTLQGLRSDEIIDILGKSIPFIPIEKELGGPANLYETADGYRFGTIEPHRHDFCSTCDRLRLSAEGDLIGCLYFEGAKSIKEAIREGNDAETKAILNDVVYNKPEKNMWGVENFEVSSRAFYRTGG</sequence>
<dbReference type="Gene3D" id="3.20.20.70">
    <property type="entry name" value="Aldolase class I"/>
    <property type="match status" value="1"/>
</dbReference>
<evidence type="ECO:0000259" key="13">
    <source>
        <dbReference type="PROSITE" id="PS51918"/>
    </source>
</evidence>
<feature type="binding site" evidence="12">
    <location>
        <position position="14"/>
    </location>
    <ligand>
        <name>GTP</name>
        <dbReference type="ChEBI" id="CHEBI:37565"/>
    </ligand>
</feature>
<dbReference type="HOGENOM" id="CLU_009273_0_1_7"/>
<evidence type="ECO:0000256" key="9">
    <source>
        <dbReference type="ARBA" id="ARBA00023150"/>
    </source>
</evidence>
<feature type="binding site" evidence="12">
    <location>
        <position position="21"/>
    </location>
    <ligand>
        <name>[4Fe-4S] cluster</name>
        <dbReference type="ChEBI" id="CHEBI:49883"/>
        <label>1</label>
        <note>4Fe-4S-S-AdoMet</note>
    </ligand>
</feature>
<dbReference type="GO" id="GO:0061799">
    <property type="term" value="F:cyclic pyranopterin monophosphate synthase activity"/>
    <property type="evidence" value="ECO:0007669"/>
    <property type="project" value="TreeGrafter"/>
</dbReference>
<keyword evidence="5 12" id="KW-0547">Nucleotide-binding</keyword>
<evidence type="ECO:0000256" key="11">
    <source>
        <dbReference type="ARBA" id="ARBA00048697"/>
    </source>
</evidence>
<dbReference type="Proteomes" id="UP000008721">
    <property type="component" value="Plasmid pSULKU01"/>
</dbReference>
<organism evidence="14 15">
    <name type="scientific">Sulfuricurvum kujiense (strain ATCC BAA-921 / DSM 16994 / JCM 11577 / YK-1)</name>
    <dbReference type="NCBI Taxonomy" id="709032"/>
    <lineage>
        <taxon>Bacteria</taxon>
        <taxon>Pseudomonadati</taxon>
        <taxon>Campylobacterota</taxon>
        <taxon>Epsilonproteobacteria</taxon>
        <taxon>Campylobacterales</taxon>
        <taxon>Sulfurimonadaceae</taxon>
        <taxon>Sulfuricurvum</taxon>
    </lineage>
</organism>
<dbReference type="InterPro" id="IPR050105">
    <property type="entry name" value="MoCo_biosynth_MoaA/MoaC"/>
</dbReference>
<dbReference type="InterPro" id="IPR007197">
    <property type="entry name" value="rSAM"/>
</dbReference>
<evidence type="ECO:0000256" key="8">
    <source>
        <dbReference type="ARBA" id="ARBA00023134"/>
    </source>
</evidence>
<dbReference type="GO" id="GO:1904047">
    <property type="term" value="F:S-adenosyl-L-methionine binding"/>
    <property type="evidence" value="ECO:0007669"/>
    <property type="project" value="UniProtKB-UniRule"/>
</dbReference>
<evidence type="ECO:0000256" key="12">
    <source>
        <dbReference type="HAMAP-Rule" id="MF_01225"/>
    </source>
</evidence>
<feature type="binding site" evidence="12">
    <location>
        <begin position="254"/>
        <end position="256"/>
    </location>
    <ligand>
        <name>GTP</name>
        <dbReference type="ChEBI" id="CHEBI:37565"/>
    </ligand>
</feature>
<comment type="subunit">
    <text evidence="12">Monomer and homodimer.</text>
</comment>
<comment type="pathway">
    <text evidence="12">Cofactor biosynthesis; molybdopterin biosynthesis.</text>
</comment>
<dbReference type="InterPro" id="IPR000385">
    <property type="entry name" value="MoaA_NifB_PqqE_Fe-S-bd_CS"/>
</dbReference>
<dbReference type="InterPro" id="IPR040064">
    <property type="entry name" value="MoaA-like"/>
</dbReference>
<keyword evidence="14" id="KW-0614">Plasmid</keyword>
<evidence type="ECO:0000256" key="3">
    <source>
        <dbReference type="ARBA" id="ARBA00022691"/>
    </source>
</evidence>
<keyword evidence="7 12" id="KW-0411">Iron-sulfur</keyword>
<dbReference type="OrthoDB" id="9763993at2"/>
<keyword evidence="10 12" id="KW-0456">Lyase</keyword>
<keyword evidence="2 12" id="KW-0004">4Fe-4S</keyword>
<dbReference type="UniPathway" id="UPA00344"/>
<dbReference type="Pfam" id="PF06463">
    <property type="entry name" value="Mob_synth_C"/>
    <property type="match status" value="1"/>
</dbReference>
<dbReference type="InterPro" id="IPR058240">
    <property type="entry name" value="rSAM_sf"/>
</dbReference>
<keyword evidence="4 12" id="KW-0479">Metal-binding</keyword>
<keyword evidence="6 12" id="KW-0408">Iron</keyword>
<comment type="catalytic activity">
    <reaction evidence="11 12">
        <text>GTP + AH2 + S-adenosyl-L-methionine = (8S)-3',8-cyclo-7,8-dihydroguanosine 5'-triphosphate + 5'-deoxyadenosine + L-methionine + A + H(+)</text>
        <dbReference type="Rhea" id="RHEA:49576"/>
        <dbReference type="ChEBI" id="CHEBI:13193"/>
        <dbReference type="ChEBI" id="CHEBI:15378"/>
        <dbReference type="ChEBI" id="CHEBI:17319"/>
        <dbReference type="ChEBI" id="CHEBI:17499"/>
        <dbReference type="ChEBI" id="CHEBI:37565"/>
        <dbReference type="ChEBI" id="CHEBI:57844"/>
        <dbReference type="ChEBI" id="CHEBI:59789"/>
        <dbReference type="ChEBI" id="CHEBI:131766"/>
        <dbReference type="EC" id="4.1.99.22"/>
    </reaction>
</comment>
<reference evidence="14 15" key="1">
    <citation type="journal article" date="2012" name="Stand. Genomic Sci.">
        <title>Complete genome sequence of the sulfur compounds oxidizing chemolithoautotroph Sulfuricurvum kujiense type strain (YK-1(T)).</title>
        <authorList>
            <person name="Han C."/>
            <person name="Kotsyurbenko O."/>
            <person name="Chertkov O."/>
            <person name="Held B."/>
            <person name="Lapidus A."/>
            <person name="Nolan M."/>
            <person name="Lucas S."/>
            <person name="Hammon N."/>
            <person name="Deshpande S."/>
            <person name="Cheng J.F."/>
            <person name="Tapia R."/>
            <person name="Goodwin L.A."/>
            <person name="Pitluck S."/>
            <person name="Liolios K."/>
            <person name="Pagani I."/>
            <person name="Ivanova N."/>
            <person name="Mavromatis K."/>
            <person name="Mikhailova N."/>
            <person name="Pati A."/>
            <person name="Chen A."/>
            <person name="Palaniappan K."/>
            <person name="Land M."/>
            <person name="Hauser L."/>
            <person name="Chang Y.J."/>
            <person name="Jeffries C.D."/>
            <person name="Brambilla E.M."/>
            <person name="Rohde M."/>
            <person name="Spring S."/>
            <person name="Sikorski J."/>
            <person name="Goker M."/>
            <person name="Woyke T."/>
            <person name="Bristow J."/>
            <person name="Eisen J.A."/>
            <person name="Markowitz V."/>
            <person name="Hugenholtz P."/>
            <person name="Kyrpides N.C."/>
            <person name="Klenk H.P."/>
            <person name="Detter J.C."/>
        </authorList>
    </citation>
    <scope>NUCLEOTIDE SEQUENCE [LARGE SCALE GENOMIC DNA]</scope>
    <source>
        <strain evidence="15">ATCC BAA-921 / DSM 16994 / JCM 11577 / YK-1</strain>
    </source>
</reference>
<feature type="binding site" evidence="12">
    <location>
        <position position="64"/>
    </location>
    <ligand>
        <name>GTP</name>
        <dbReference type="ChEBI" id="CHEBI:37565"/>
    </ligand>
</feature>
<dbReference type="EC" id="4.1.99.22" evidence="1 12"/>
<geneLocation type="plasmid" evidence="14 15">
    <name>pSULKU01</name>
</geneLocation>
<feature type="binding site" evidence="12">
    <location>
        <position position="155"/>
    </location>
    <ligand>
        <name>GTP</name>
        <dbReference type="ChEBI" id="CHEBI:37565"/>
    </ligand>
</feature>
<dbReference type="NCBIfam" id="TIGR02666">
    <property type="entry name" value="moaA"/>
    <property type="match status" value="1"/>
</dbReference>
<evidence type="ECO:0000256" key="7">
    <source>
        <dbReference type="ARBA" id="ARBA00023014"/>
    </source>
</evidence>
<dbReference type="eggNOG" id="COG2896">
    <property type="taxonomic scope" value="Bacteria"/>
</dbReference>
<keyword evidence="3 12" id="KW-0949">S-adenosyl-L-methionine</keyword>
<dbReference type="GO" id="GO:0061798">
    <property type="term" value="F:GTP 3',8'-cyclase activity"/>
    <property type="evidence" value="ECO:0007669"/>
    <property type="project" value="UniProtKB-UniRule"/>
</dbReference>
<dbReference type="GO" id="GO:0005525">
    <property type="term" value="F:GTP binding"/>
    <property type="evidence" value="ECO:0007669"/>
    <property type="project" value="UniProtKB-UniRule"/>
</dbReference>
<dbReference type="EMBL" id="CP002356">
    <property type="protein sequence ID" value="ADR35275.1"/>
    <property type="molecule type" value="Genomic_DNA"/>
</dbReference>
<dbReference type="GO" id="GO:0051539">
    <property type="term" value="F:4 iron, 4 sulfur cluster binding"/>
    <property type="evidence" value="ECO:0007669"/>
    <property type="project" value="UniProtKB-UniRule"/>
</dbReference>
<evidence type="ECO:0000256" key="10">
    <source>
        <dbReference type="ARBA" id="ARBA00023239"/>
    </source>
</evidence>
<feature type="binding site" evidence="12">
    <location>
        <position position="27"/>
    </location>
    <ligand>
        <name>S-adenosyl-L-methionine</name>
        <dbReference type="ChEBI" id="CHEBI:59789"/>
    </ligand>
</feature>
<dbReference type="SUPFAM" id="SSF102114">
    <property type="entry name" value="Radical SAM enzymes"/>
    <property type="match status" value="1"/>
</dbReference>
<dbReference type="CDD" id="cd01335">
    <property type="entry name" value="Radical_SAM"/>
    <property type="match status" value="1"/>
</dbReference>
<feature type="domain" description="Radical SAM core" evidence="13">
    <location>
        <begin position="5"/>
        <end position="226"/>
    </location>
</feature>
<feature type="binding site" evidence="12">
    <location>
        <position position="28"/>
    </location>
    <ligand>
        <name>[4Fe-4S] cluster</name>
        <dbReference type="ChEBI" id="CHEBI:49883"/>
        <label>1</label>
        <note>4Fe-4S-S-AdoMet</note>
    </ligand>
</feature>
<dbReference type="InterPro" id="IPR013483">
    <property type="entry name" value="MoaA"/>
</dbReference>
<keyword evidence="9 12" id="KW-0501">Molybdenum cofactor biosynthesis</keyword>
<dbReference type="CDD" id="cd21117">
    <property type="entry name" value="Twitch_MoaA"/>
    <property type="match status" value="1"/>
</dbReference>
<keyword evidence="8 12" id="KW-0342">GTP-binding</keyword>
<dbReference type="PANTHER" id="PTHR22960:SF0">
    <property type="entry name" value="MOLYBDENUM COFACTOR BIOSYNTHESIS PROTEIN 1"/>
    <property type="match status" value="1"/>
</dbReference>
<dbReference type="GO" id="GO:0046872">
    <property type="term" value="F:metal ion binding"/>
    <property type="evidence" value="ECO:0007669"/>
    <property type="project" value="UniProtKB-KW"/>
</dbReference>
<dbReference type="KEGG" id="sku:Sulku_2620"/>
<dbReference type="PANTHER" id="PTHR22960">
    <property type="entry name" value="MOLYBDOPTERIN COFACTOR SYNTHESIS PROTEIN A"/>
    <property type="match status" value="1"/>
</dbReference>
<evidence type="ECO:0000313" key="15">
    <source>
        <dbReference type="Proteomes" id="UP000008721"/>
    </source>
</evidence>
<protein>
    <recommendedName>
        <fullName evidence="1 12">GTP 3',8-cyclase</fullName>
        <ecNumber evidence="1 12">4.1.99.22</ecNumber>
    </recommendedName>
    <alternativeName>
        <fullName evidence="12">Molybdenum cofactor biosynthesis protein A</fullName>
    </alternativeName>
</protein>
<dbReference type="GO" id="GO:0006777">
    <property type="term" value="P:Mo-molybdopterin cofactor biosynthetic process"/>
    <property type="evidence" value="ECO:0007669"/>
    <property type="project" value="UniProtKB-UniRule"/>
</dbReference>
<feature type="binding site" evidence="12">
    <location>
        <position position="252"/>
    </location>
    <ligand>
        <name>[4Fe-4S] cluster</name>
        <dbReference type="ChEBI" id="CHEBI:49883"/>
        <label>2</label>
        <note>4Fe-4S-substrate</note>
    </ligand>
</feature>
<dbReference type="Pfam" id="PF04055">
    <property type="entry name" value="Radical_SAM"/>
    <property type="match status" value="1"/>
</dbReference>
<name>E4U3K9_SULKY</name>
<evidence type="ECO:0000256" key="4">
    <source>
        <dbReference type="ARBA" id="ARBA00022723"/>
    </source>
</evidence>
<dbReference type="AlphaFoldDB" id="E4U3K9"/>
<dbReference type="InterPro" id="IPR013785">
    <property type="entry name" value="Aldolase_TIM"/>
</dbReference>
<dbReference type="SFLD" id="SFLDG01067">
    <property type="entry name" value="SPASM/twitch_domain_containing"/>
    <property type="match status" value="1"/>
</dbReference>
<comment type="similarity">
    <text evidence="12">Belongs to the radical SAM superfamily. MoaA family.</text>
</comment>
<dbReference type="HAMAP" id="MF_01225_B">
    <property type="entry name" value="MoaA_B"/>
    <property type="match status" value="1"/>
</dbReference>
<feature type="binding site" evidence="12">
    <location>
        <position position="266"/>
    </location>
    <ligand>
        <name>[4Fe-4S] cluster</name>
        <dbReference type="ChEBI" id="CHEBI:49883"/>
        <label>2</label>
        <note>4Fe-4S-substrate</note>
    </ligand>
</feature>
<dbReference type="InterPro" id="IPR006638">
    <property type="entry name" value="Elp3/MiaA/NifB-like_rSAM"/>
</dbReference>
<dbReference type="SFLD" id="SFLDS00029">
    <property type="entry name" value="Radical_SAM"/>
    <property type="match status" value="1"/>
</dbReference>
<feature type="binding site" evidence="12">
    <location>
        <position position="249"/>
    </location>
    <ligand>
        <name>[4Fe-4S] cluster</name>
        <dbReference type="ChEBI" id="CHEBI:49883"/>
        <label>2</label>
        <note>4Fe-4S-substrate</note>
    </ligand>
</feature>